<name>A0ABY5R7E0_9HYPH</name>
<protein>
    <recommendedName>
        <fullName evidence="3">N-acetyltransferase domain-containing protein</fullName>
    </recommendedName>
</protein>
<reference evidence="1" key="1">
    <citation type="submission" date="2020-09" db="EMBL/GenBank/DDBJ databases">
        <title>Rhizobia associated with sainfoin plants.</title>
        <authorList>
            <person name="Asharfi S."/>
            <person name="Kuzmanovic N."/>
            <person name="Bunk B."/>
            <person name="Sproeer C."/>
            <person name="Becker M."/>
            <person name="Thuenen T."/>
        </authorList>
    </citation>
    <scope>NUCLEOTIDE SEQUENCE</scope>
    <source>
        <strain evidence="1">OM4</strain>
        <plasmid evidence="1">pOM4</plasmid>
    </source>
</reference>
<proteinExistence type="predicted"/>
<keyword evidence="1" id="KW-0614">Plasmid</keyword>
<accession>A0ABY5R7E0</accession>
<organism evidence="1 2">
    <name type="scientific">Mesorhizobium onobrychidis</name>
    <dbReference type="NCBI Taxonomy" id="2775404"/>
    <lineage>
        <taxon>Bacteria</taxon>
        <taxon>Pseudomonadati</taxon>
        <taxon>Pseudomonadota</taxon>
        <taxon>Alphaproteobacteria</taxon>
        <taxon>Hyphomicrobiales</taxon>
        <taxon>Phyllobacteriaceae</taxon>
        <taxon>Mesorhizobium</taxon>
    </lineage>
</organism>
<dbReference type="Proteomes" id="UP001058098">
    <property type="component" value="Plasmid pOM4"/>
</dbReference>
<dbReference type="EMBL" id="CP062230">
    <property type="protein sequence ID" value="UVC19395.1"/>
    <property type="molecule type" value="Genomic_DNA"/>
</dbReference>
<sequence>MDYRTATPADLVAIFRDLAFRMADQYATAGLNIDEVKDEFLMCLREGRGHTLMADGQPVALIAWREVDHAAQTAFAAHESFFSRSTVRFCKKHIRRIQALCGNLPIHSYSWSERPEVAKWFHVLGFEERERGEGFIVYELDPAQTPAG</sequence>
<evidence type="ECO:0000313" key="1">
    <source>
        <dbReference type="EMBL" id="UVC19395.1"/>
    </source>
</evidence>
<evidence type="ECO:0008006" key="3">
    <source>
        <dbReference type="Google" id="ProtNLM"/>
    </source>
</evidence>
<keyword evidence="2" id="KW-1185">Reference proteome</keyword>
<dbReference type="RefSeq" id="WP_192357796.1">
    <property type="nucleotide sequence ID" value="NZ_CP062230.1"/>
</dbReference>
<gene>
    <name evidence="1" type="ORF">IHQ72_35635</name>
</gene>
<evidence type="ECO:0000313" key="2">
    <source>
        <dbReference type="Proteomes" id="UP001058098"/>
    </source>
</evidence>
<geneLocation type="plasmid" evidence="1 2">
    <name>pOM4</name>
</geneLocation>